<proteinExistence type="predicted"/>
<sequence length="97" mass="10098">MILLAMVSLLVGALLAQRFKVLVLIPATAIVLGVAFGTGVTHAHTAWTTILTVGTAATSMQIGYLIIGSGVRHVWAGVISSRSSHLPSTTSARFNAR</sequence>
<organism evidence="1 2">
    <name type="scientific">Bradyrhizobium erythrophlei</name>
    <dbReference type="NCBI Taxonomy" id="1437360"/>
    <lineage>
        <taxon>Bacteria</taxon>
        <taxon>Pseudomonadati</taxon>
        <taxon>Pseudomonadota</taxon>
        <taxon>Alphaproteobacteria</taxon>
        <taxon>Hyphomicrobiales</taxon>
        <taxon>Nitrobacteraceae</taxon>
        <taxon>Bradyrhizobium</taxon>
    </lineage>
</organism>
<reference evidence="1 2" key="1">
    <citation type="submission" date="2016-11" db="EMBL/GenBank/DDBJ databases">
        <authorList>
            <person name="Jaros S."/>
            <person name="Januszkiewicz K."/>
            <person name="Wedrychowicz H."/>
        </authorList>
    </citation>
    <scope>NUCLEOTIDE SEQUENCE [LARGE SCALE GENOMIC DNA]</scope>
    <source>
        <strain evidence="1 2">GAS242</strain>
    </source>
</reference>
<name>A0A1M5PDD5_9BRAD</name>
<protein>
    <submittedName>
        <fullName evidence="1">Uncharacterized protein</fullName>
    </submittedName>
</protein>
<evidence type="ECO:0000313" key="1">
    <source>
        <dbReference type="EMBL" id="SHG99727.1"/>
    </source>
</evidence>
<gene>
    <name evidence="1" type="ORF">SAMN05444169_5178</name>
</gene>
<accession>A0A1M5PDD5</accession>
<evidence type="ECO:0000313" key="2">
    <source>
        <dbReference type="Proteomes" id="UP000190675"/>
    </source>
</evidence>
<dbReference type="Proteomes" id="UP000190675">
    <property type="component" value="Chromosome I"/>
</dbReference>
<dbReference type="AlphaFoldDB" id="A0A1M5PDD5"/>
<dbReference type="EMBL" id="LT670818">
    <property type="protein sequence ID" value="SHG99727.1"/>
    <property type="molecule type" value="Genomic_DNA"/>
</dbReference>